<dbReference type="InterPro" id="IPR001314">
    <property type="entry name" value="Peptidase_S1A"/>
</dbReference>
<dbReference type="SUPFAM" id="SSF50494">
    <property type="entry name" value="Trypsin-like serine proteases"/>
    <property type="match status" value="1"/>
</dbReference>
<keyword evidence="2" id="KW-0732">Signal</keyword>
<dbReference type="PROSITE" id="PS00134">
    <property type="entry name" value="TRYPSIN_HIS"/>
    <property type="match status" value="1"/>
</dbReference>
<keyword evidence="5" id="KW-1185">Reference proteome</keyword>
<dbReference type="GO" id="GO:0006508">
    <property type="term" value="P:proteolysis"/>
    <property type="evidence" value="ECO:0007669"/>
    <property type="project" value="InterPro"/>
</dbReference>
<dbReference type="AlphaFoldDB" id="A0A816BXD3"/>
<evidence type="ECO:0000256" key="2">
    <source>
        <dbReference type="SAM" id="SignalP"/>
    </source>
</evidence>
<dbReference type="InterPro" id="IPR009003">
    <property type="entry name" value="Peptidase_S1_PA"/>
</dbReference>
<feature type="domain" description="Peptidase S1" evidence="3">
    <location>
        <begin position="49"/>
        <end position="160"/>
    </location>
</feature>
<dbReference type="PANTHER" id="PTHR24252:SF7">
    <property type="entry name" value="HYALIN"/>
    <property type="match status" value="1"/>
</dbReference>
<dbReference type="Proteomes" id="UP000663828">
    <property type="component" value="Unassembled WGS sequence"/>
</dbReference>
<dbReference type="EMBL" id="CAJNOR010007352">
    <property type="protein sequence ID" value="CAF1615605.1"/>
    <property type="molecule type" value="Genomic_DNA"/>
</dbReference>
<feature type="chain" id="PRO_5033066488" description="Peptidase S1 domain-containing protein" evidence="2">
    <location>
        <begin position="24"/>
        <end position="160"/>
    </location>
</feature>
<dbReference type="PRINTS" id="PR00722">
    <property type="entry name" value="CHYMOTRYPSIN"/>
</dbReference>
<dbReference type="PANTHER" id="PTHR24252">
    <property type="entry name" value="ACROSIN-RELATED"/>
    <property type="match status" value="1"/>
</dbReference>
<reference evidence="4" key="1">
    <citation type="submission" date="2021-02" db="EMBL/GenBank/DDBJ databases">
        <authorList>
            <person name="Nowell W R."/>
        </authorList>
    </citation>
    <scope>NUCLEOTIDE SEQUENCE</scope>
</reference>
<dbReference type="GO" id="GO:0004252">
    <property type="term" value="F:serine-type endopeptidase activity"/>
    <property type="evidence" value="ECO:0007669"/>
    <property type="project" value="InterPro"/>
</dbReference>
<dbReference type="InterPro" id="IPR043504">
    <property type="entry name" value="Peptidase_S1_PA_chymotrypsin"/>
</dbReference>
<dbReference type="InterPro" id="IPR001254">
    <property type="entry name" value="Trypsin_dom"/>
</dbReference>
<name>A0A816BXD3_ADIRI</name>
<sequence length="160" mass="18192">MSHIRMSFAIRLLLAHLLLFSYSIDSTICRWSSVQYGCSFCQPIIRVRIVGGIESIPHSWSWIVSIRLASTNAPFCGGSLVTGRYVLTAAHCFYNDFKKLGSSIVTVLKFRYVFVSGAHYSTERNTYLNSHLQLWATRILLHPQYDTRTKVNDIALVKLS</sequence>
<feature type="signal peptide" evidence="2">
    <location>
        <begin position="1"/>
        <end position="23"/>
    </location>
</feature>
<evidence type="ECO:0000259" key="3">
    <source>
        <dbReference type="PROSITE" id="PS50240"/>
    </source>
</evidence>
<gene>
    <name evidence="4" type="ORF">XAT740_LOCUS49513</name>
</gene>
<dbReference type="InterPro" id="IPR018114">
    <property type="entry name" value="TRYPSIN_HIS"/>
</dbReference>
<dbReference type="Gene3D" id="2.40.10.10">
    <property type="entry name" value="Trypsin-like serine proteases"/>
    <property type="match status" value="1"/>
</dbReference>
<protein>
    <recommendedName>
        <fullName evidence="3">Peptidase S1 domain-containing protein</fullName>
    </recommendedName>
</protein>
<proteinExistence type="predicted"/>
<organism evidence="4 5">
    <name type="scientific">Adineta ricciae</name>
    <name type="common">Rotifer</name>
    <dbReference type="NCBI Taxonomy" id="249248"/>
    <lineage>
        <taxon>Eukaryota</taxon>
        <taxon>Metazoa</taxon>
        <taxon>Spiralia</taxon>
        <taxon>Gnathifera</taxon>
        <taxon>Rotifera</taxon>
        <taxon>Eurotatoria</taxon>
        <taxon>Bdelloidea</taxon>
        <taxon>Adinetida</taxon>
        <taxon>Adinetidae</taxon>
        <taxon>Adineta</taxon>
    </lineage>
</organism>
<accession>A0A816BXD3</accession>
<comment type="caution">
    <text evidence="4">The sequence shown here is derived from an EMBL/GenBank/DDBJ whole genome shotgun (WGS) entry which is preliminary data.</text>
</comment>
<keyword evidence="1" id="KW-1015">Disulfide bond</keyword>
<evidence type="ECO:0000313" key="5">
    <source>
        <dbReference type="Proteomes" id="UP000663828"/>
    </source>
</evidence>
<evidence type="ECO:0000256" key="1">
    <source>
        <dbReference type="ARBA" id="ARBA00023157"/>
    </source>
</evidence>
<dbReference type="Pfam" id="PF00089">
    <property type="entry name" value="Trypsin"/>
    <property type="match status" value="1"/>
</dbReference>
<dbReference type="PROSITE" id="PS50240">
    <property type="entry name" value="TRYPSIN_DOM"/>
    <property type="match status" value="1"/>
</dbReference>
<evidence type="ECO:0000313" key="4">
    <source>
        <dbReference type="EMBL" id="CAF1615605.1"/>
    </source>
</evidence>